<dbReference type="PANTHER" id="PTHR13169:SF0">
    <property type="entry name" value="UBIQUITIN-LIKE PROTEIN 3"/>
    <property type="match status" value="1"/>
</dbReference>
<dbReference type="Proteomes" id="UP000026960">
    <property type="component" value="Chromosome 12"/>
</dbReference>
<dbReference type="InterPro" id="IPR012916">
    <property type="entry name" value="RED_N"/>
</dbReference>
<dbReference type="EnsemblPlants" id="OBART12G02560.1">
    <property type="protein sequence ID" value="OBART12G02560.1"/>
    <property type="gene ID" value="OBART12G02560"/>
</dbReference>
<dbReference type="STRING" id="65489.A0A0D3HRB1"/>
<protein>
    <recommendedName>
        <fullName evidence="6">UBL3-like ubiquitin domain-containing protein</fullName>
    </recommendedName>
</protein>
<dbReference type="InterPro" id="IPR039540">
    <property type="entry name" value="UBL3-like_ubiquitin_dom"/>
</dbReference>
<evidence type="ECO:0000259" key="2">
    <source>
        <dbReference type="Pfam" id="PF07808"/>
    </source>
</evidence>
<evidence type="ECO:0000256" key="1">
    <source>
        <dbReference type="SAM" id="MobiDB-lite"/>
    </source>
</evidence>
<dbReference type="InterPro" id="IPR029071">
    <property type="entry name" value="Ubiquitin-like_domsf"/>
</dbReference>
<keyword evidence="5" id="KW-1185">Reference proteome</keyword>
<evidence type="ECO:0000313" key="5">
    <source>
        <dbReference type="Proteomes" id="UP000026960"/>
    </source>
</evidence>
<reference evidence="4" key="1">
    <citation type="journal article" date="2009" name="Rice">
        <title>De Novo Next Generation Sequencing of Plant Genomes.</title>
        <authorList>
            <person name="Rounsley S."/>
            <person name="Marri P.R."/>
            <person name="Yu Y."/>
            <person name="He R."/>
            <person name="Sisneros N."/>
            <person name="Goicoechea J.L."/>
            <person name="Lee S.J."/>
            <person name="Angelova A."/>
            <person name="Kudrna D."/>
            <person name="Luo M."/>
            <person name="Affourtit J."/>
            <person name="Desany B."/>
            <person name="Knight J."/>
            <person name="Niazi F."/>
            <person name="Egholm M."/>
            <person name="Wing R.A."/>
        </authorList>
    </citation>
    <scope>NUCLEOTIDE SEQUENCE [LARGE SCALE GENOMIC DNA]</scope>
    <source>
        <strain evidence="4">cv. IRGC 105608</strain>
    </source>
</reference>
<dbReference type="Pfam" id="PF13881">
    <property type="entry name" value="Rad60-SLD_2"/>
    <property type="match status" value="1"/>
</dbReference>
<evidence type="ECO:0000313" key="4">
    <source>
        <dbReference type="EnsemblPlants" id="OBART12G02560.1"/>
    </source>
</evidence>
<accession>A0A0D3HRB1</accession>
<sequence>MSRPRLRSVPGGPSTRRRAPPPSPPPSPRSRSSSSLGGRKEITPKTVNDLKLINAGRILENNRTLVESRVRVEIPGGVITMHVVVHPPQGLSYCFLVKKKEEPETPRYHDRAKECLEIKTPSDMQIHIWSLDWTMLYFTNLCTCVVEGNKRRSGISFSTATVKEDGLTNDIPTTLHRSKADCPVPEKKIKERDSRSEKQPIAREDEDYNFVGDEVWMSLHITIRSNPVLLNLSTSPSHHLTLLKIGHNRLCYLDLYLIKVNVSSDVTGNDTVQVRMVTAGNQEELSGYQFGEQQMAYTEQWD</sequence>
<dbReference type="PaxDb" id="65489-OBART12G02560.1"/>
<dbReference type="HOGENOM" id="CLU_922480_0_0_1"/>
<name>A0A0D3HRB1_9ORYZ</name>
<reference evidence="4" key="2">
    <citation type="submission" date="2015-03" db="UniProtKB">
        <authorList>
            <consortium name="EnsemblPlants"/>
        </authorList>
    </citation>
    <scope>IDENTIFICATION</scope>
</reference>
<feature type="region of interest" description="Disordered" evidence="1">
    <location>
        <begin position="1"/>
        <end position="43"/>
    </location>
</feature>
<dbReference type="InterPro" id="IPR040015">
    <property type="entry name" value="UBL3-like"/>
</dbReference>
<dbReference type="PANTHER" id="PTHR13169">
    <property type="entry name" value="UBIQUITIN-LIKE PROTEIN 3 HCG-1 PROTEIN"/>
    <property type="match status" value="1"/>
</dbReference>
<dbReference type="Gramene" id="OBART12G02560.1">
    <property type="protein sequence ID" value="OBART12G02560.1"/>
    <property type="gene ID" value="OBART12G02560"/>
</dbReference>
<dbReference type="Pfam" id="PF07808">
    <property type="entry name" value="RED_N"/>
    <property type="match status" value="1"/>
</dbReference>
<dbReference type="Gene3D" id="3.10.20.90">
    <property type="entry name" value="Phosphatidylinositol 3-kinase Catalytic Subunit, Chain A, domain 1"/>
    <property type="match status" value="1"/>
</dbReference>
<proteinExistence type="predicted"/>
<dbReference type="SUPFAM" id="SSF54236">
    <property type="entry name" value="Ubiquitin-like"/>
    <property type="match status" value="1"/>
</dbReference>
<dbReference type="AlphaFoldDB" id="A0A0D3HRB1"/>
<organism evidence="4">
    <name type="scientific">Oryza barthii</name>
    <dbReference type="NCBI Taxonomy" id="65489"/>
    <lineage>
        <taxon>Eukaryota</taxon>
        <taxon>Viridiplantae</taxon>
        <taxon>Streptophyta</taxon>
        <taxon>Embryophyta</taxon>
        <taxon>Tracheophyta</taxon>
        <taxon>Spermatophyta</taxon>
        <taxon>Magnoliopsida</taxon>
        <taxon>Liliopsida</taxon>
        <taxon>Poales</taxon>
        <taxon>Poaceae</taxon>
        <taxon>BOP clade</taxon>
        <taxon>Oryzoideae</taxon>
        <taxon>Oryzeae</taxon>
        <taxon>Oryzinae</taxon>
        <taxon>Oryza</taxon>
    </lineage>
</organism>
<feature type="domain" description="RED-like N-terminal" evidence="2">
    <location>
        <begin position="164"/>
        <end position="188"/>
    </location>
</feature>
<evidence type="ECO:0008006" key="6">
    <source>
        <dbReference type="Google" id="ProtNLM"/>
    </source>
</evidence>
<evidence type="ECO:0000259" key="3">
    <source>
        <dbReference type="Pfam" id="PF13881"/>
    </source>
</evidence>
<feature type="domain" description="UBL3-like ubiquitin" evidence="3">
    <location>
        <begin position="40"/>
        <end position="88"/>
    </location>
</feature>